<proteinExistence type="predicted"/>
<dbReference type="GO" id="GO:0016787">
    <property type="term" value="F:hydrolase activity"/>
    <property type="evidence" value="ECO:0007669"/>
    <property type="project" value="UniProtKB-KW"/>
</dbReference>
<dbReference type="SUPFAM" id="SSF52540">
    <property type="entry name" value="P-loop containing nucleoside triphosphate hydrolases"/>
    <property type="match status" value="1"/>
</dbReference>
<dbReference type="PROSITE" id="PS51194">
    <property type="entry name" value="HELICASE_CTER"/>
    <property type="match status" value="1"/>
</dbReference>
<dbReference type="SMART" id="SM00490">
    <property type="entry name" value="HELICc"/>
    <property type="match status" value="1"/>
</dbReference>
<feature type="domain" description="Helicase C-terminal" evidence="6">
    <location>
        <begin position="333"/>
        <end position="473"/>
    </location>
</feature>
<dbReference type="CDD" id="cd17926">
    <property type="entry name" value="DEXHc_RE"/>
    <property type="match status" value="1"/>
</dbReference>
<keyword evidence="2" id="KW-0378">Hydrolase</keyword>
<reference evidence="7" key="1">
    <citation type="journal article" date="2015" name="Nature">
        <title>Complex archaea that bridge the gap between prokaryotes and eukaryotes.</title>
        <authorList>
            <person name="Spang A."/>
            <person name="Saw J.H."/>
            <person name="Jorgensen S.L."/>
            <person name="Zaremba-Niedzwiedzka K."/>
            <person name="Martijn J."/>
            <person name="Lind A.E."/>
            <person name="van Eijk R."/>
            <person name="Schleper C."/>
            <person name="Guy L."/>
            <person name="Ettema T.J."/>
        </authorList>
    </citation>
    <scope>NUCLEOTIDE SEQUENCE</scope>
</reference>
<dbReference type="EMBL" id="LAZR01000471">
    <property type="protein sequence ID" value="KKN67560.1"/>
    <property type="molecule type" value="Genomic_DNA"/>
</dbReference>
<dbReference type="InterPro" id="IPR049430">
    <property type="entry name" value="UvsW_N_sf"/>
</dbReference>
<evidence type="ECO:0000256" key="1">
    <source>
        <dbReference type="ARBA" id="ARBA00022741"/>
    </source>
</evidence>
<keyword evidence="4" id="KW-0067">ATP-binding</keyword>
<gene>
    <name evidence="7" type="ORF">LCGC14_0460150</name>
</gene>
<dbReference type="InterPro" id="IPR014001">
    <property type="entry name" value="Helicase_ATP-bd"/>
</dbReference>
<dbReference type="Gene3D" id="3.40.50.300">
    <property type="entry name" value="P-loop containing nucleotide triphosphate hydrolases"/>
    <property type="match status" value="2"/>
</dbReference>
<protein>
    <recommendedName>
        <fullName evidence="8">Helicase ATP-binding domain-containing protein</fullName>
    </recommendedName>
</protein>
<dbReference type="InterPro" id="IPR001650">
    <property type="entry name" value="Helicase_C-like"/>
</dbReference>
<evidence type="ECO:0000256" key="3">
    <source>
        <dbReference type="ARBA" id="ARBA00022806"/>
    </source>
</evidence>
<evidence type="ECO:0000259" key="5">
    <source>
        <dbReference type="PROSITE" id="PS51192"/>
    </source>
</evidence>
<evidence type="ECO:0008006" key="8">
    <source>
        <dbReference type="Google" id="ProtNLM"/>
    </source>
</evidence>
<accession>A0A0F9SFA6</accession>
<organism evidence="7">
    <name type="scientific">marine sediment metagenome</name>
    <dbReference type="NCBI Taxonomy" id="412755"/>
    <lineage>
        <taxon>unclassified sequences</taxon>
        <taxon>metagenomes</taxon>
        <taxon>ecological metagenomes</taxon>
    </lineage>
</organism>
<evidence type="ECO:0000313" key="7">
    <source>
        <dbReference type="EMBL" id="KKN67560.1"/>
    </source>
</evidence>
<dbReference type="Pfam" id="PF04851">
    <property type="entry name" value="ResIII"/>
    <property type="match status" value="1"/>
</dbReference>
<sequence>MATVLIGNSYVTAWEISPGVAKALDRATSYLVAGHFFDPRFKRKIWDGREHLMQKLLDPGSYRLPVGLIDVVRKILREHDVPVTYGIAKAQAKPPKLDLPWQGPELRGYQREAVAAFMDPKRTQSLSRGILDMPIRSGKTLTAAAVAHELGTTTIFLVPSQLLLEQTAKAFRKALKTDVGIIGKGIWDPKGVTIASVQMLVARRGKSIFTAKPEYRALAGKFGLVIFDELHHLTGPVWHKVILDIDARYRLGLSATVFLEDNHEIERGVIWLKACTGDVVYKVSASRLVGEGHLLRPDVRLHRVTEPDLSDWKDWSQALKDRGIYMNGGRNQLITDLVVEHVGLGRRTLVVSKSLKQVASLVTRIKAAGIECKSMTGSTPGPQRQKLIAKFIAGDLLVIVGTVFGEGVDIPECEAVINADGGRDKKATVQRMRCLTPSPGKKGAYVDDFMDSTNPYLARHSLERLKVYREEPAFKVRMIPART</sequence>
<dbReference type="SMART" id="SM00487">
    <property type="entry name" value="DEXDc"/>
    <property type="match status" value="1"/>
</dbReference>
<dbReference type="GO" id="GO:0005524">
    <property type="term" value="F:ATP binding"/>
    <property type="evidence" value="ECO:0007669"/>
    <property type="project" value="UniProtKB-KW"/>
</dbReference>
<name>A0A0F9SFA6_9ZZZZ</name>
<dbReference type="Pfam" id="PF00271">
    <property type="entry name" value="Helicase_C"/>
    <property type="match status" value="1"/>
</dbReference>
<evidence type="ECO:0000256" key="2">
    <source>
        <dbReference type="ARBA" id="ARBA00022801"/>
    </source>
</evidence>
<dbReference type="PANTHER" id="PTHR11274">
    <property type="entry name" value="RAD25/XP-B DNA REPAIR HELICASE"/>
    <property type="match status" value="1"/>
</dbReference>
<dbReference type="PANTHER" id="PTHR11274:SF0">
    <property type="entry name" value="GENERAL TRANSCRIPTION AND DNA REPAIR FACTOR IIH HELICASE SUBUNIT XPB"/>
    <property type="match status" value="1"/>
</dbReference>
<dbReference type="AlphaFoldDB" id="A0A0F9SFA6"/>
<dbReference type="PROSITE" id="PS51192">
    <property type="entry name" value="HELICASE_ATP_BIND_1"/>
    <property type="match status" value="1"/>
</dbReference>
<keyword evidence="1" id="KW-0547">Nucleotide-binding</keyword>
<evidence type="ECO:0000256" key="4">
    <source>
        <dbReference type="ARBA" id="ARBA00022840"/>
    </source>
</evidence>
<evidence type="ECO:0000259" key="6">
    <source>
        <dbReference type="PROSITE" id="PS51194"/>
    </source>
</evidence>
<dbReference type="InterPro" id="IPR027417">
    <property type="entry name" value="P-loop_NTPase"/>
</dbReference>
<dbReference type="Gene3D" id="3.30.780.20">
    <property type="match status" value="1"/>
</dbReference>
<comment type="caution">
    <text evidence="7">The sequence shown here is derived from an EMBL/GenBank/DDBJ whole genome shotgun (WGS) entry which is preliminary data.</text>
</comment>
<dbReference type="GO" id="GO:0004386">
    <property type="term" value="F:helicase activity"/>
    <property type="evidence" value="ECO:0007669"/>
    <property type="project" value="UniProtKB-KW"/>
</dbReference>
<keyword evidence="3" id="KW-0347">Helicase</keyword>
<dbReference type="GO" id="GO:0003677">
    <property type="term" value="F:DNA binding"/>
    <property type="evidence" value="ECO:0007669"/>
    <property type="project" value="InterPro"/>
</dbReference>
<dbReference type="InterPro" id="IPR050615">
    <property type="entry name" value="ATP-dep_DNA_Helicase"/>
</dbReference>
<feature type="domain" description="Helicase ATP-binding" evidence="5">
    <location>
        <begin position="120"/>
        <end position="275"/>
    </location>
</feature>
<dbReference type="InterPro" id="IPR006935">
    <property type="entry name" value="Helicase/UvrB_N"/>
</dbReference>